<dbReference type="EMBL" id="JAOPGA020000506">
    <property type="protein sequence ID" value="KAL0479147.1"/>
    <property type="molecule type" value="Genomic_DNA"/>
</dbReference>
<keyword evidence="1" id="KW-0472">Membrane</keyword>
<accession>A0AAW2YP88</accession>
<keyword evidence="3" id="KW-1185">Reference proteome</keyword>
<gene>
    <name evidence="2" type="ORF">AKO1_007986</name>
</gene>
<evidence type="ECO:0000313" key="3">
    <source>
        <dbReference type="Proteomes" id="UP001431209"/>
    </source>
</evidence>
<protein>
    <submittedName>
        <fullName evidence="2">Uncharacterized protein</fullName>
    </submittedName>
</protein>
<evidence type="ECO:0000256" key="1">
    <source>
        <dbReference type="SAM" id="Phobius"/>
    </source>
</evidence>
<reference evidence="2 3" key="1">
    <citation type="submission" date="2024-03" db="EMBL/GenBank/DDBJ databases">
        <title>The Acrasis kona genome and developmental transcriptomes reveal deep origins of eukaryotic multicellular pathways.</title>
        <authorList>
            <person name="Sheikh S."/>
            <person name="Fu C.-J."/>
            <person name="Brown M.W."/>
            <person name="Baldauf S.L."/>
        </authorList>
    </citation>
    <scope>NUCLEOTIDE SEQUENCE [LARGE SCALE GENOMIC DNA]</scope>
    <source>
        <strain evidence="2 3">ATCC MYA-3509</strain>
    </source>
</reference>
<keyword evidence="1" id="KW-0812">Transmembrane</keyword>
<evidence type="ECO:0000313" key="2">
    <source>
        <dbReference type="EMBL" id="KAL0479147.1"/>
    </source>
</evidence>
<name>A0AAW2YP88_9EUKA</name>
<keyword evidence="1" id="KW-1133">Transmembrane helix</keyword>
<proteinExistence type="predicted"/>
<organism evidence="2 3">
    <name type="scientific">Acrasis kona</name>
    <dbReference type="NCBI Taxonomy" id="1008807"/>
    <lineage>
        <taxon>Eukaryota</taxon>
        <taxon>Discoba</taxon>
        <taxon>Heterolobosea</taxon>
        <taxon>Tetramitia</taxon>
        <taxon>Eutetramitia</taxon>
        <taxon>Acrasidae</taxon>
        <taxon>Acrasis</taxon>
    </lineage>
</organism>
<sequence length="152" mass="17821">MVDKVLKPKVNNKPGPNNAVNNITLLQKSRNWISSRYNDLALFRMRNPLLSIGLITVTGFIAIQVVVRKLAKIDKRDYFKENYEKVLQESERPDFDRYIALLPNSTTNGIKYFRDEEHEIQFLKDTYPTLYKEQMERELAIKRTSGSSHTNR</sequence>
<feature type="transmembrane region" description="Helical" evidence="1">
    <location>
        <begin position="49"/>
        <end position="67"/>
    </location>
</feature>
<dbReference type="Proteomes" id="UP001431209">
    <property type="component" value="Unassembled WGS sequence"/>
</dbReference>
<dbReference type="AlphaFoldDB" id="A0AAW2YP88"/>
<comment type="caution">
    <text evidence="2">The sequence shown here is derived from an EMBL/GenBank/DDBJ whole genome shotgun (WGS) entry which is preliminary data.</text>
</comment>